<dbReference type="Gene3D" id="2.60.200.20">
    <property type="match status" value="1"/>
</dbReference>
<dbReference type="InterPro" id="IPR050923">
    <property type="entry name" value="Cell_Proc_Reg/RNA_Proc"/>
</dbReference>
<dbReference type="Pfam" id="PF00498">
    <property type="entry name" value="FHA"/>
    <property type="match status" value="1"/>
</dbReference>
<evidence type="ECO:0000259" key="2">
    <source>
        <dbReference type="PROSITE" id="PS50006"/>
    </source>
</evidence>
<feature type="compositionally biased region" description="Basic and acidic residues" evidence="1">
    <location>
        <begin position="401"/>
        <end position="413"/>
    </location>
</feature>
<keyword evidence="4" id="KW-1185">Reference proteome</keyword>
<reference evidence="4" key="2">
    <citation type="submission" date="2013-12" db="EMBL/GenBank/DDBJ databases">
        <authorList>
            <person name="Yu Y."/>
            <person name="Lee S."/>
            <person name="de Baynast K."/>
            <person name="Wissotski M."/>
            <person name="Liu L."/>
            <person name="Talag J."/>
            <person name="Goicoechea J."/>
            <person name="Angelova A."/>
            <person name="Jetty R."/>
            <person name="Kudrna D."/>
            <person name="Golser W."/>
            <person name="Rivera L."/>
            <person name="Zhang J."/>
            <person name="Wing R."/>
        </authorList>
    </citation>
    <scope>NUCLEOTIDE SEQUENCE</scope>
</reference>
<dbReference type="InterPro" id="IPR008984">
    <property type="entry name" value="SMAD_FHA_dom_sf"/>
</dbReference>
<protein>
    <recommendedName>
        <fullName evidence="2">FHA domain-containing protein</fullName>
    </recommendedName>
</protein>
<dbReference type="PROSITE" id="PS50006">
    <property type="entry name" value="FHA_DOMAIN"/>
    <property type="match status" value="1"/>
</dbReference>
<feature type="domain" description="FHA" evidence="2">
    <location>
        <begin position="31"/>
        <end position="84"/>
    </location>
</feature>
<dbReference type="HOGENOM" id="CLU_041860_0_0_1"/>
<organism evidence="3 4">
    <name type="scientific">Leersia perrieri</name>
    <dbReference type="NCBI Taxonomy" id="77586"/>
    <lineage>
        <taxon>Eukaryota</taxon>
        <taxon>Viridiplantae</taxon>
        <taxon>Streptophyta</taxon>
        <taxon>Embryophyta</taxon>
        <taxon>Tracheophyta</taxon>
        <taxon>Spermatophyta</taxon>
        <taxon>Magnoliopsida</taxon>
        <taxon>Liliopsida</taxon>
        <taxon>Poales</taxon>
        <taxon>Poaceae</taxon>
        <taxon>BOP clade</taxon>
        <taxon>Oryzoideae</taxon>
        <taxon>Oryzeae</taxon>
        <taxon>Oryzinae</taxon>
        <taxon>Leersia</taxon>
    </lineage>
</organism>
<evidence type="ECO:0000313" key="4">
    <source>
        <dbReference type="Proteomes" id="UP000032180"/>
    </source>
</evidence>
<feature type="compositionally biased region" description="Basic residues" evidence="1">
    <location>
        <begin position="374"/>
        <end position="383"/>
    </location>
</feature>
<dbReference type="Gramene" id="LPERR03G27410.1">
    <property type="protein sequence ID" value="LPERR03G27410.1"/>
    <property type="gene ID" value="LPERR03G27410"/>
</dbReference>
<dbReference type="AlphaFoldDB" id="A0A0D9VYI9"/>
<feature type="compositionally biased region" description="Acidic residues" evidence="1">
    <location>
        <begin position="229"/>
        <end position="241"/>
    </location>
</feature>
<sequence>MADAPPPVLTLQVRKGRRGVETRQWCAGAVLRVGRVVTGNDIAVRDAGASQRHLSIEFLPPPAARWAVSDVGSSNGTLLNGVSLVPNVPSPLSDGDVIKIGESATLAVSIAPDSDPDLGPRRSSRQSVAAAAVVEKEKPPAVTRRGGRKNAAAEPTVAEEEEAEPEEIPVVTRRGRPKKAAQPPIAEEHEKGKEEEQEEKEVAVVTRRGGRRKAADPPKSEEHEKGKDEEQEEKDEGEENESVVVPRRGGRRKAAPEASLPPPPPRARSTRLAARRSKAVDAGLDEVGSEIAGKGRGRATRASAKKAENVILEDDDGGEHQERAMAAAEEQIVDQPKVTAATDGDEEEDKVEAVDGEVEENAKASEVEEAPVARRGRPRRAPKGKANAHAASDNAVEEEDGGKGEEVDRKEEGASAGRSTMETMTMREWFERMNEYLPRVINEAAEEALAALRERHRLIDEYISTLEDE</sequence>
<evidence type="ECO:0000313" key="3">
    <source>
        <dbReference type="EnsemblPlants" id="LPERR03G27410.1"/>
    </source>
</evidence>
<feature type="compositionally biased region" description="Acidic residues" evidence="1">
    <location>
        <begin position="343"/>
        <end position="359"/>
    </location>
</feature>
<dbReference type="SMART" id="SM00240">
    <property type="entry name" value="FHA"/>
    <property type="match status" value="1"/>
</dbReference>
<accession>A0A0D9VYI9</accession>
<feature type="region of interest" description="Disordered" evidence="1">
    <location>
        <begin position="111"/>
        <end position="423"/>
    </location>
</feature>
<dbReference type="SUPFAM" id="SSF49879">
    <property type="entry name" value="SMAD/FHA domain"/>
    <property type="match status" value="1"/>
</dbReference>
<dbReference type="EnsemblPlants" id="LPERR03G27410.1">
    <property type="protein sequence ID" value="LPERR03G27410.1"/>
    <property type="gene ID" value="LPERR03G27410"/>
</dbReference>
<reference evidence="3" key="3">
    <citation type="submission" date="2015-04" db="UniProtKB">
        <authorList>
            <consortium name="EnsemblPlants"/>
        </authorList>
    </citation>
    <scope>IDENTIFICATION</scope>
</reference>
<name>A0A0D9VYI9_9ORYZ</name>
<reference evidence="3 4" key="1">
    <citation type="submission" date="2012-08" db="EMBL/GenBank/DDBJ databases">
        <title>Oryza genome evolution.</title>
        <authorList>
            <person name="Wing R.A."/>
        </authorList>
    </citation>
    <scope>NUCLEOTIDE SEQUENCE</scope>
</reference>
<dbReference type="Proteomes" id="UP000032180">
    <property type="component" value="Chromosome 3"/>
</dbReference>
<feature type="compositionally biased region" description="Basic and acidic residues" evidence="1">
    <location>
        <begin position="213"/>
        <end position="228"/>
    </location>
</feature>
<proteinExistence type="predicted"/>
<feature type="compositionally biased region" description="Acidic residues" evidence="1">
    <location>
        <begin position="157"/>
        <end position="167"/>
    </location>
</feature>
<dbReference type="eggNOG" id="ENOG502S4P0">
    <property type="taxonomic scope" value="Eukaryota"/>
</dbReference>
<dbReference type="PANTHER" id="PTHR23308">
    <property type="entry name" value="NUCLEAR INHIBITOR OF PROTEIN PHOSPHATASE-1"/>
    <property type="match status" value="1"/>
</dbReference>
<evidence type="ECO:0000256" key="1">
    <source>
        <dbReference type="SAM" id="MobiDB-lite"/>
    </source>
</evidence>
<dbReference type="InterPro" id="IPR000253">
    <property type="entry name" value="FHA_dom"/>
</dbReference>